<reference evidence="1" key="1">
    <citation type="submission" date="2023-05" db="EMBL/GenBank/DDBJ databases">
        <title>Genomic Catalog of Human Bladder Bacteria.</title>
        <authorList>
            <person name="Du J."/>
        </authorList>
    </citation>
    <scope>NUCLEOTIDE SEQUENCE</scope>
    <source>
        <strain evidence="1">UMB1304A</strain>
    </source>
</reference>
<evidence type="ECO:0000313" key="1">
    <source>
        <dbReference type="EMBL" id="MDK8602390.1"/>
    </source>
</evidence>
<gene>
    <name evidence="1" type="ORF">QP858_07970</name>
</gene>
<dbReference type="RefSeq" id="WP_285170785.1">
    <property type="nucleotide sequence ID" value="NZ_JASPDQ010000020.1"/>
</dbReference>
<name>A0AAW6ZL08_9ACTO</name>
<proteinExistence type="predicted"/>
<sequence>MNDHPLTETAEEVELPGEHPAHLLDVEITGRAKCVHMELNRYGYWIGVDQEGYPRQWPLRWIAAFTLPDGTRARRDGWHEDNTPRFVKVEADQ</sequence>
<comment type="caution">
    <text evidence="1">The sequence shown here is derived from an EMBL/GenBank/DDBJ whole genome shotgun (WGS) entry which is preliminary data.</text>
</comment>
<accession>A0AAW6ZL08</accession>
<organism evidence="1 2">
    <name type="scientific">Trueperella bernardiae</name>
    <dbReference type="NCBI Taxonomy" id="59561"/>
    <lineage>
        <taxon>Bacteria</taxon>
        <taxon>Bacillati</taxon>
        <taxon>Actinomycetota</taxon>
        <taxon>Actinomycetes</taxon>
        <taxon>Actinomycetales</taxon>
        <taxon>Actinomycetaceae</taxon>
        <taxon>Trueperella</taxon>
    </lineage>
</organism>
<evidence type="ECO:0000313" key="2">
    <source>
        <dbReference type="Proteomes" id="UP001225576"/>
    </source>
</evidence>
<dbReference type="AlphaFoldDB" id="A0AAW6ZL08"/>
<protein>
    <submittedName>
        <fullName evidence="1">Uncharacterized protein</fullName>
    </submittedName>
</protein>
<dbReference type="EMBL" id="JASPDQ010000020">
    <property type="protein sequence ID" value="MDK8602390.1"/>
    <property type="molecule type" value="Genomic_DNA"/>
</dbReference>
<dbReference type="Proteomes" id="UP001225576">
    <property type="component" value="Unassembled WGS sequence"/>
</dbReference>